<evidence type="ECO:0000313" key="2">
    <source>
        <dbReference type="EMBL" id="MXQ74412.1"/>
    </source>
</evidence>
<feature type="transmembrane region" description="Helical" evidence="1">
    <location>
        <begin position="195"/>
        <end position="219"/>
    </location>
</feature>
<gene>
    <name evidence="2" type="ORF">GSF08_10795</name>
</gene>
<dbReference type="Proteomes" id="UP000434036">
    <property type="component" value="Unassembled WGS sequence"/>
</dbReference>
<dbReference type="InterPro" id="IPR050303">
    <property type="entry name" value="GatZ_KbaZ_carbometab"/>
</dbReference>
<dbReference type="Pfam" id="PF03613">
    <property type="entry name" value="EIID-AGA"/>
    <property type="match status" value="1"/>
</dbReference>
<keyword evidence="1" id="KW-0812">Transmembrane</keyword>
<dbReference type="PANTHER" id="PTHR32502">
    <property type="entry name" value="N-ACETYLGALACTOSAMINE PERMEASE II COMPONENT-RELATED"/>
    <property type="match status" value="1"/>
</dbReference>
<dbReference type="AlphaFoldDB" id="A0A6N8U917"/>
<keyword evidence="1" id="KW-1133">Transmembrane helix</keyword>
<name>A0A6N8U917_9FIRM</name>
<protein>
    <submittedName>
        <fullName evidence="2">PTS mannose transporter subunit IID</fullName>
    </submittedName>
</protein>
<feature type="transmembrane region" description="Helical" evidence="1">
    <location>
        <begin position="239"/>
        <end position="256"/>
    </location>
</feature>
<feature type="transmembrane region" description="Helical" evidence="1">
    <location>
        <begin position="135"/>
        <end position="160"/>
    </location>
</feature>
<proteinExistence type="predicted"/>
<reference evidence="2 3" key="1">
    <citation type="submission" date="2019-12" db="EMBL/GenBank/DDBJ databases">
        <authorList>
            <person name="Yang R."/>
        </authorList>
    </citation>
    <scope>NUCLEOTIDE SEQUENCE [LARGE SCALE GENOMIC DNA]</scope>
    <source>
        <strain evidence="2 3">DONG20-135</strain>
    </source>
</reference>
<evidence type="ECO:0000313" key="3">
    <source>
        <dbReference type="Proteomes" id="UP000434036"/>
    </source>
</evidence>
<keyword evidence="1" id="KW-0472">Membrane</keyword>
<dbReference type="RefSeq" id="WP_160625800.1">
    <property type="nucleotide sequence ID" value="NZ_WUUQ01000007.1"/>
</dbReference>
<dbReference type="GO" id="GO:0005886">
    <property type="term" value="C:plasma membrane"/>
    <property type="evidence" value="ECO:0007669"/>
    <property type="project" value="TreeGrafter"/>
</dbReference>
<keyword evidence="3" id="KW-1185">Reference proteome</keyword>
<accession>A0A6N8U917</accession>
<evidence type="ECO:0000256" key="1">
    <source>
        <dbReference type="SAM" id="Phobius"/>
    </source>
</evidence>
<feature type="transmembrane region" description="Helical" evidence="1">
    <location>
        <begin position="166"/>
        <end position="183"/>
    </location>
</feature>
<feature type="transmembrane region" description="Helical" evidence="1">
    <location>
        <begin position="263"/>
        <end position="285"/>
    </location>
</feature>
<comment type="caution">
    <text evidence="2">The sequence shown here is derived from an EMBL/GenBank/DDBJ whole genome shotgun (WGS) entry which is preliminary data.</text>
</comment>
<dbReference type="PANTHER" id="PTHR32502:SF23">
    <property type="entry name" value="TRANSPORT PROTEIN, PTS SYSTEM"/>
    <property type="match status" value="1"/>
</dbReference>
<dbReference type="PROSITE" id="PS51108">
    <property type="entry name" value="PTS_EIID"/>
    <property type="match status" value="1"/>
</dbReference>
<organism evidence="2 3">
    <name type="scientific">Copranaerobaculum intestinale</name>
    <dbReference type="NCBI Taxonomy" id="2692629"/>
    <lineage>
        <taxon>Bacteria</taxon>
        <taxon>Bacillati</taxon>
        <taxon>Bacillota</taxon>
        <taxon>Erysipelotrichia</taxon>
        <taxon>Erysipelotrichales</taxon>
        <taxon>Erysipelotrichaceae</taxon>
        <taxon>Copranaerobaculum</taxon>
    </lineage>
</organism>
<dbReference type="EMBL" id="WUUQ01000007">
    <property type="protein sequence ID" value="MXQ74412.1"/>
    <property type="molecule type" value="Genomic_DNA"/>
</dbReference>
<reference evidence="2 3" key="2">
    <citation type="submission" date="2020-01" db="EMBL/GenBank/DDBJ databases">
        <title>Clostridiaceae sp. nov. isolated from the gut of human by culturomics.</title>
        <authorList>
            <person name="Chang Y."/>
        </authorList>
    </citation>
    <scope>NUCLEOTIDE SEQUENCE [LARGE SCALE GENOMIC DNA]</scope>
    <source>
        <strain evidence="2 3">DONG20-135</strain>
    </source>
</reference>
<dbReference type="InterPro" id="IPR004704">
    <property type="entry name" value="PTS_IID_man"/>
</dbReference>
<dbReference type="GO" id="GO:0009401">
    <property type="term" value="P:phosphoenolpyruvate-dependent sugar phosphotransferase system"/>
    <property type="evidence" value="ECO:0007669"/>
    <property type="project" value="InterPro"/>
</dbReference>
<sequence length="286" mass="31936">MTSKTELNKNSLHERQVINKKILRKVFLHSIPMEHSWNYERMMNLGYCYAMIPALKAIYGDDKEQMKEALQRHMEFYNTTPYVITLPLGISVAMEEKRAEDPEHFDTSSISTVKTAIMGPLAGIGDSFFWGTLRILATGVGTSLAVKGNVLGPILFWLIYNVPHFGLRYWLTFLGYNMGANFLTKVQESGIMDKLTYGASIVGLTVAGAMTSEMVYMQVAGKIGTGDDATKIQAILDGIAPGILPLILFGIVYYLLKKKWKPLPLMFLLMLLCIAAAYFKVLVAVE</sequence>